<dbReference type="Pfam" id="PF26107">
    <property type="entry name" value="BrxR_CTD"/>
    <property type="match status" value="1"/>
</dbReference>
<gene>
    <name evidence="5" type="ORF">BSZ19_35420</name>
</gene>
<organism evidence="5 6">
    <name type="scientific">Bradyrhizobium japonicum</name>
    <dbReference type="NCBI Taxonomy" id="375"/>
    <lineage>
        <taxon>Bacteria</taxon>
        <taxon>Pseudomonadati</taxon>
        <taxon>Pseudomonadota</taxon>
        <taxon>Alphaproteobacteria</taxon>
        <taxon>Hyphomicrobiales</taxon>
        <taxon>Nitrobacteraceae</taxon>
        <taxon>Bradyrhizobium</taxon>
    </lineage>
</organism>
<evidence type="ECO:0000259" key="4">
    <source>
        <dbReference type="Pfam" id="PF26109"/>
    </source>
</evidence>
<feature type="domain" description="DNA-binding transcriptional repressor CapW winged helix-turn-helix" evidence="4">
    <location>
        <begin position="12"/>
        <end position="92"/>
    </location>
</feature>
<dbReference type="InterPro" id="IPR016634">
    <property type="entry name" value="CapW-like"/>
</dbReference>
<accession>A0A1Y2JE41</accession>
<dbReference type="PIRSF" id="PIRSF015558">
    <property type="entry name" value="Txn_reg_DeoR_prd"/>
    <property type="match status" value="1"/>
</dbReference>
<proteinExistence type="predicted"/>
<dbReference type="AlphaFoldDB" id="A0A1Y2JE41"/>
<dbReference type="Proteomes" id="UP000193335">
    <property type="component" value="Unassembled WGS sequence"/>
</dbReference>
<evidence type="ECO:0000313" key="6">
    <source>
        <dbReference type="Proteomes" id="UP000193335"/>
    </source>
</evidence>
<comment type="caution">
    <text evidence="5">The sequence shown here is derived from an EMBL/GenBank/DDBJ whole genome shotgun (WGS) entry which is preliminary data.</text>
</comment>
<evidence type="ECO:0000259" key="3">
    <source>
        <dbReference type="Pfam" id="PF26107"/>
    </source>
</evidence>
<dbReference type="PROSITE" id="PS52050">
    <property type="entry name" value="WYL"/>
    <property type="match status" value="1"/>
</dbReference>
<dbReference type="Pfam" id="PF13280">
    <property type="entry name" value="WYL"/>
    <property type="match status" value="1"/>
</dbReference>
<sequence length="323" mass="36739">MKEGAAGLNWGVERRLEFIEFRLFWEGGVNRSDIIEMFDVSVPQASKDLTLYQERAPQNAIYDKSAKRYVASARFSPIFLKPDPDAYLSRMRAIAEGLTDPDDSWIAKPPQMDIALTPRRSVDPTVLRVIIGGIREHRSIEIHYQSMNRERADPMWRRMTPHAFGYDGFRWHARAYCHLDRKFKDFLLPRILEAGDMGAPGLGGDQDVLWQKTFDIEIGPHPRLTLGQRAVVAKDYGMTNERVVLTVRYAMLFYVLKRLGLLGDASQLDPRSQHIVALNAVETAQALKRAEIELDEIDRAPRIAGALESPKPTLPPKADDRSK</sequence>
<dbReference type="InterPro" id="IPR059020">
    <property type="entry name" value="CapW_CTD"/>
</dbReference>
<dbReference type="Pfam" id="PF26109">
    <property type="entry name" value="WHD_BrxR"/>
    <property type="match status" value="1"/>
</dbReference>
<feature type="domain" description="DNA-binding transcriptional repressor CapW C-terminal dimerisation" evidence="3">
    <location>
        <begin position="214"/>
        <end position="280"/>
    </location>
</feature>
<evidence type="ECO:0000313" key="5">
    <source>
        <dbReference type="EMBL" id="OSJ26560.1"/>
    </source>
</evidence>
<evidence type="ECO:0000259" key="2">
    <source>
        <dbReference type="Pfam" id="PF13280"/>
    </source>
</evidence>
<name>A0A1Y2JE41_BRAJP</name>
<dbReference type="RefSeq" id="WP_085403752.1">
    <property type="nucleotide sequence ID" value="NZ_NAFL01000276.1"/>
</dbReference>
<feature type="region of interest" description="Disordered" evidence="1">
    <location>
        <begin position="303"/>
        <end position="323"/>
    </location>
</feature>
<protein>
    <submittedName>
        <fullName evidence="5">Transcriptional regulator</fullName>
    </submittedName>
</protein>
<dbReference type="InterPro" id="IPR026881">
    <property type="entry name" value="WYL_dom"/>
</dbReference>
<feature type="domain" description="WYL" evidence="2">
    <location>
        <begin position="126"/>
        <end position="194"/>
    </location>
</feature>
<dbReference type="EMBL" id="NAFL01000276">
    <property type="protein sequence ID" value="OSJ26560.1"/>
    <property type="molecule type" value="Genomic_DNA"/>
</dbReference>
<dbReference type="InterPro" id="IPR059019">
    <property type="entry name" value="WHD_CapW"/>
</dbReference>
<reference evidence="5 6" key="1">
    <citation type="submission" date="2017-03" db="EMBL/GenBank/DDBJ databases">
        <title>Whole genome sequences of fourteen strains of Bradyrhizobium canariense and one strain of Bradyrhizobium japonicum isolated from Lupinus (Papilionoideae: Genisteae) species in Algeria.</title>
        <authorList>
            <person name="Crovadore J."/>
            <person name="Chekireb D."/>
            <person name="Brachmann A."/>
            <person name="Chablais R."/>
            <person name="Cochard B."/>
            <person name="Lefort F."/>
        </authorList>
    </citation>
    <scope>NUCLEOTIDE SEQUENCE [LARGE SCALE GENOMIC DNA]</scope>
    <source>
        <strain evidence="5 6">UBMA197</strain>
    </source>
</reference>
<evidence type="ECO:0000256" key="1">
    <source>
        <dbReference type="SAM" id="MobiDB-lite"/>
    </source>
</evidence>